<keyword evidence="5" id="KW-0067">ATP-binding</keyword>
<keyword evidence="7 8" id="KW-0472">Membrane</keyword>
<dbReference type="CDD" id="cd03250">
    <property type="entry name" value="ABCC_MRP_domain1"/>
    <property type="match status" value="1"/>
</dbReference>
<dbReference type="GO" id="GO:0005524">
    <property type="term" value="F:ATP binding"/>
    <property type="evidence" value="ECO:0007669"/>
    <property type="project" value="UniProtKB-KW"/>
</dbReference>
<feature type="transmembrane region" description="Helical" evidence="8">
    <location>
        <begin position="822"/>
        <end position="845"/>
    </location>
</feature>
<evidence type="ECO:0000256" key="1">
    <source>
        <dbReference type="ARBA" id="ARBA00004141"/>
    </source>
</evidence>
<dbReference type="SUPFAM" id="SSF90123">
    <property type="entry name" value="ABC transporter transmembrane region"/>
    <property type="match status" value="2"/>
</dbReference>
<evidence type="ECO:0000256" key="5">
    <source>
        <dbReference type="ARBA" id="ARBA00022840"/>
    </source>
</evidence>
<comment type="subcellular location">
    <subcellularLocation>
        <location evidence="1">Membrane</location>
        <topology evidence="1">Multi-pass membrane protein</topology>
    </subcellularLocation>
</comment>
<evidence type="ECO:0000256" key="2">
    <source>
        <dbReference type="ARBA" id="ARBA00022448"/>
    </source>
</evidence>
<name>A0ABD2NXQ7_9CUCU</name>
<keyword evidence="4" id="KW-0547">Nucleotide-binding</keyword>
<dbReference type="PROSITE" id="PS50893">
    <property type="entry name" value="ABC_TRANSPORTER_2"/>
    <property type="match status" value="2"/>
</dbReference>
<feature type="transmembrane region" description="Helical" evidence="8">
    <location>
        <begin position="935"/>
        <end position="955"/>
    </location>
</feature>
<feature type="domain" description="ABC transporter" evidence="9">
    <location>
        <begin position="1028"/>
        <end position="1261"/>
    </location>
</feature>
<dbReference type="SUPFAM" id="SSF52540">
    <property type="entry name" value="P-loop containing nucleoside triphosphate hydrolases"/>
    <property type="match status" value="2"/>
</dbReference>
<dbReference type="InterPro" id="IPR011527">
    <property type="entry name" value="ABC1_TM_dom"/>
</dbReference>
<dbReference type="FunFam" id="1.20.1560.10:FF:000026">
    <property type="entry name" value="Multidrug resistance-associated protein lethal(2)03659"/>
    <property type="match status" value="1"/>
</dbReference>
<dbReference type="Gene3D" id="3.40.50.300">
    <property type="entry name" value="P-loop containing nucleotide triphosphate hydrolases"/>
    <property type="match status" value="2"/>
</dbReference>
<dbReference type="InterPro" id="IPR003593">
    <property type="entry name" value="AAA+_ATPase"/>
</dbReference>
<dbReference type="InterPro" id="IPR050173">
    <property type="entry name" value="ABC_transporter_C-like"/>
</dbReference>
<organism evidence="11 12">
    <name type="scientific">Cryptolaemus montrouzieri</name>
    <dbReference type="NCBI Taxonomy" id="559131"/>
    <lineage>
        <taxon>Eukaryota</taxon>
        <taxon>Metazoa</taxon>
        <taxon>Ecdysozoa</taxon>
        <taxon>Arthropoda</taxon>
        <taxon>Hexapoda</taxon>
        <taxon>Insecta</taxon>
        <taxon>Pterygota</taxon>
        <taxon>Neoptera</taxon>
        <taxon>Endopterygota</taxon>
        <taxon>Coleoptera</taxon>
        <taxon>Polyphaga</taxon>
        <taxon>Cucujiformia</taxon>
        <taxon>Coccinelloidea</taxon>
        <taxon>Coccinellidae</taxon>
        <taxon>Scymninae</taxon>
        <taxon>Scymnini</taxon>
        <taxon>Cryptolaemus</taxon>
    </lineage>
</organism>
<dbReference type="PANTHER" id="PTHR24223:SF448">
    <property type="entry name" value="FI20146P1-RELATED"/>
    <property type="match status" value="1"/>
</dbReference>
<dbReference type="Gene3D" id="1.20.1560.10">
    <property type="entry name" value="ABC transporter type 1, transmembrane domain"/>
    <property type="match status" value="2"/>
</dbReference>
<feature type="domain" description="ABC transporter" evidence="9">
    <location>
        <begin position="423"/>
        <end position="646"/>
    </location>
</feature>
<dbReference type="FunFam" id="1.20.1560.10:FF:000014">
    <property type="entry name" value="Multidrug resistance-associated protein member 4"/>
    <property type="match status" value="1"/>
</dbReference>
<feature type="transmembrane region" description="Helical" evidence="8">
    <location>
        <begin position="851"/>
        <end position="869"/>
    </location>
</feature>
<dbReference type="EMBL" id="JABFTP020000144">
    <property type="protein sequence ID" value="KAL3283209.1"/>
    <property type="molecule type" value="Genomic_DNA"/>
</dbReference>
<evidence type="ECO:0000256" key="7">
    <source>
        <dbReference type="ARBA" id="ARBA00023136"/>
    </source>
</evidence>
<dbReference type="InterPro" id="IPR003439">
    <property type="entry name" value="ABC_transporter-like_ATP-bd"/>
</dbReference>
<evidence type="ECO:0000313" key="12">
    <source>
        <dbReference type="Proteomes" id="UP001516400"/>
    </source>
</evidence>
<dbReference type="FunFam" id="3.40.50.300:FF:000163">
    <property type="entry name" value="Multidrug resistance-associated protein member 4"/>
    <property type="match status" value="1"/>
</dbReference>
<dbReference type="CDD" id="cd03244">
    <property type="entry name" value="ABCC_MRP_domain2"/>
    <property type="match status" value="1"/>
</dbReference>
<keyword evidence="3 8" id="KW-0812">Transmembrane</keyword>
<dbReference type="PROSITE" id="PS00211">
    <property type="entry name" value="ABC_TRANSPORTER_1"/>
    <property type="match status" value="2"/>
</dbReference>
<dbReference type="GO" id="GO:0016020">
    <property type="term" value="C:membrane"/>
    <property type="evidence" value="ECO:0007669"/>
    <property type="project" value="UniProtKB-SubCell"/>
</dbReference>
<comment type="caution">
    <text evidence="11">The sequence shown here is derived from an EMBL/GenBank/DDBJ whole genome shotgun (WGS) entry which is preliminary data.</text>
</comment>
<feature type="transmembrane region" description="Helical" evidence="8">
    <location>
        <begin position="961"/>
        <end position="980"/>
    </location>
</feature>
<feature type="transmembrane region" description="Helical" evidence="8">
    <location>
        <begin position="202"/>
        <end position="223"/>
    </location>
</feature>
<evidence type="ECO:0000256" key="3">
    <source>
        <dbReference type="ARBA" id="ARBA00022692"/>
    </source>
</evidence>
<dbReference type="Pfam" id="PF00005">
    <property type="entry name" value="ABC_tran"/>
    <property type="match status" value="2"/>
</dbReference>
<feature type="transmembrane region" description="Helical" evidence="8">
    <location>
        <begin position="752"/>
        <end position="777"/>
    </location>
</feature>
<feature type="transmembrane region" description="Helical" evidence="8">
    <location>
        <begin position="330"/>
        <end position="348"/>
    </location>
</feature>
<protein>
    <recommendedName>
        <fullName evidence="13">Multidrug resistance-associated protein lethal(2)03659</fullName>
    </recommendedName>
</protein>
<dbReference type="SMART" id="SM00382">
    <property type="entry name" value="AAA"/>
    <property type="match status" value="2"/>
</dbReference>
<feature type="domain" description="ABC transmembrane type-1" evidence="10">
    <location>
        <begin position="75"/>
        <end position="340"/>
    </location>
</feature>
<evidence type="ECO:0000256" key="6">
    <source>
        <dbReference type="ARBA" id="ARBA00022989"/>
    </source>
</evidence>
<gene>
    <name evidence="11" type="ORF">HHI36_006358</name>
</gene>
<proteinExistence type="predicted"/>
<dbReference type="Pfam" id="PF00664">
    <property type="entry name" value="ABC_membrane"/>
    <property type="match status" value="2"/>
</dbReference>
<keyword evidence="2" id="KW-0813">Transport</keyword>
<evidence type="ECO:0000259" key="10">
    <source>
        <dbReference type="PROSITE" id="PS50929"/>
    </source>
</evidence>
<feature type="domain" description="ABC transmembrane type-1" evidence="10">
    <location>
        <begin position="710"/>
        <end position="992"/>
    </location>
</feature>
<dbReference type="InterPro" id="IPR027417">
    <property type="entry name" value="P-loop_NTPase"/>
</dbReference>
<keyword evidence="12" id="KW-1185">Reference proteome</keyword>
<dbReference type="PROSITE" id="PS50929">
    <property type="entry name" value="ABC_TM1F"/>
    <property type="match status" value="2"/>
</dbReference>
<dbReference type="Proteomes" id="UP001516400">
    <property type="component" value="Unassembled WGS sequence"/>
</dbReference>
<accession>A0ABD2NXQ7</accession>
<dbReference type="PANTHER" id="PTHR24223">
    <property type="entry name" value="ATP-BINDING CASSETTE SUB-FAMILY C"/>
    <property type="match status" value="1"/>
</dbReference>
<keyword evidence="6 8" id="KW-1133">Transmembrane helix</keyword>
<evidence type="ECO:0000313" key="11">
    <source>
        <dbReference type="EMBL" id="KAL3283209.1"/>
    </source>
</evidence>
<feature type="transmembrane region" description="Helical" evidence="8">
    <location>
        <begin position="103"/>
        <end position="121"/>
    </location>
</feature>
<evidence type="ECO:0000256" key="8">
    <source>
        <dbReference type="SAM" id="Phobius"/>
    </source>
</evidence>
<evidence type="ECO:0008006" key="13">
    <source>
        <dbReference type="Google" id="ProtNLM"/>
    </source>
</evidence>
<feature type="transmembrane region" description="Helical" evidence="8">
    <location>
        <begin position="697"/>
        <end position="717"/>
    </location>
</feature>
<reference evidence="11 12" key="1">
    <citation type="journal article" date="2021" name="BMC Biol.">
        <title>Horizontally acquired antibacterial genes associated with adaptive radiation of ladybird beetles.</title>
        <authorList>
            <person name="Li H.S."/>
            <person name="Tang X.F."/>
            <person name="Huang Y.H."/>
            <person name="Xu Z.Y."/>
            <person name="Chen M.L."/>
            <person name="Du X.Y."/>
            <person name="Qiu B.Y."/>
            <person name="Chen P.T."/>
            <person name="Zhang W."/>
            <person name="Slipinski A."/>
            <person name="Escalona H.E."/>
            <person name="Waterhouse R.M."/>
            <person name="Zwick A."/>
            <person name="Pang H."/>
        </authorList>
    </citation>
    <scope>NUCLEOTIDE SEQUENCE [LARGE SCALE GENOMIC DNA]</scope>
    <source>
        <strain evidence="11">SYSU2018</strain>
    </source>
</reference>
<dbReference type="InterPro" id="IPR017871">
    <property type="entry name" value="ABC_transporter-like_CS"/>
</dbReference>
<dbReference type="FunFam" id="3.40.50.300:FF:000482">
    <property type="entry name" value="Multidrug resistance-associated protein member 4"/>
    <property type="match status" value="1"/>
</dbReference>
<dbReference type="InterPro" id="IPR036640">
    <property type="entry name" value="ABC1_TM_sf"/>
</dbReference>
<sequence>MFPIFYRTWKKGLNEEDLFEVLEEHKSSSLGDRVQEIWNKEHKISTKYALHRALFRIYAAKSTLAAIVKLIDEILLVTIVPLAIGKLVSYFEEGQTKISQEHACIYAAIIGLTYLFVNVTFHPSMMTKMHVSMKMRICCGSLIYRKALRLSKSALAKTTIGQIVNLLSNDVTKFEQGFDNTDYAIITPIQTGVGLYMLYSEIGIAAVFGVLFLLSFVPLQMYVAKRTSGLRHKTAIRTDERVKLMNEIICGIQVIKMYCWEEPFAKLVAFARRKEMSAIRSHAYLLGILYSFEMFLSRTSIFISLLSYVLLGKYITAEKVFLVTSIYSTLRPNISVMFALALSNLAEINISIRRINNFLCLEELKEEPQITIDNQINLQSEKDKSDDVVDTETKLLNGYEISNKLVEETDYNFQNNKSVSSKIIVKDLSAKWVAESPDNTLNDISISITSNQLMAVIGPVGSGKSSLISMILKELPVVKGQLDIQGVISYASQEPWLFSGSVRDNILFGDAYDKKRYAEVVRICSLRSDFSMFPYGDKTLVGERGCALSGGQKARINLARCVYKKADIYLLDDPLSAVDANVGKSLYQDCIKFFLYDKIRILVTHQVQYLKSADSIVIMNNGSIARIGKYEELQNSDLNFAELLKGPTEEEEKKVASRRASRQASVLQSIEDIEQEPEVVKENLAEGNIKPSTYLNFIRAGGSCFLIICLLLSMLVARSFEYGGDFFVRTWVNMEQTSKNSNTSSITRTEVIYIYSGLTLGTIIFSLTYCLNFVIFFTRASINLHNTVVAKLIDANMKFFDSSTSGRILNRFSKDMGIVDEYIPFILYDVIAIMVALCGTVAISVFVEPWLLLPCTVLIIFLYICRNFYIVTSRNIKRLEGITRSPIYSHTNTSVYGLSTIRAFNAQSLLKKEFDAIQDRHSGAWFLFLASNRCFGYWLDVICVSFVTISTYILIFYSKNIYGGDVGMIFNQFVGLLIFLQWGMRQWSELENQMTSVERIMEYTRIDVEPKRPICDKTPTNWPEHGRIEFKNLFLRYCTQDPPVLKNLCFIIEPLQKIGIVGRTGAGKSSIISALFQLYDLEGDILIDNLNITKMPLPEVRNRISIIPQEPVLFSGTMRTNLDPFDEFNDEILWNALGQVELKDTVNELGNGLASIVSEGGANFSVGQRQLICLARALIRRNKILVLDEATANVDPYTDSLIQNTIRSKFADCTVLTIAHRLHTVMDSDKILLMSNGTVADFDHPHILLQKESGLLCELVEATGNITSKNLKNIARDAYMRSTTSND</sequence>
<feature type="transmembrane region" description="Helical" evidence="8">
    <location>
        <begin position="283"/>
        <end position="310"/>
    </location>
</feature>
<evidence type="ECO:0000259" key="9">
    <source>
        <dbReference type="PROSITE" id="PS50893"/>
    </source>
</evidence>
<evidence type="ECO:0000256" key="4">
    <source>
        <dbReference type="ARBA" id="ARBA00022741"/>
    </source>
</evidence>